<dbReference type="Proteomes" id="UP001567538">
    <property type="component" value="Unassembled WGS sequence"/>
</dbReference>
<organism evidence="1 2">
    <name type="scientific">Salvia divinorum</name>
    <name type="common">Maria pastora</name>
    <name type="synonym">Diviner's sage</name>
    <dbReference type="NCBI Taxonomy" id="28513"/>
    <lineage>
        <taxon>Eukaryota</taxon>
        <taxon>Viridiplantae</taxon>
        <taxon>Streptophyta</taxon>
        <taxon>Embryophyta</taxon>
        <taxon>Tracheophyta</taxon>
        <taxon>Spermatophyta</taxon>
        <taxon>Magnoliopsida</taxon>
        <taxon>eudicotyledons</taxon>
        <taxon>Gunneridae</taxon>
        <taxon>Pentapetalae</taxon>
        <taxon>asterids</taxon>
        <taxon>lamiids</taxon>
        <taxon>Lamiales</taxon>
        <taxon>Lamiaceae</taxon>
        <taxon>Nepetoideae</taxon>
        <taxon>Mentheae</taxon>
        <taxon>Salviinae</taxon>
        <taxon>Salvia</taxon>
        <taxon>Salvia subgen. Calosphace</taxon>
    </lineage>
</organism>
<reference evidence="1 2" key="1">
    <citation type="submission" date="2024-06" db="EMBL/GenBank/DDBJ databases">
        <title>A chromosome level genome sequence of Diviner's sage (Salvia divinorum).</title>
        <authorList>
            <person name="Ford S.A."/>
            <person name="Ro D.-K."/>
            <person name="Ness R.W."/>
            <person name="Phillips M.A."/>
        </authorList>
    </citation>
    <scope>NUCLEOTIDE SEQUENCE [LARGE SCALE GENOMIC DNA]</scope>
    <source>
        <strain evidence="1">SAF-2024a</strain>
        <tissue evidence="1">Leaf</tissue>
    </source>
</reference>
<accession>A0ABD1GQF6</accession>
<protein>
    <recommendedName>
        <fullName evidence="3">F-box/kelch-repeat protein</fullName>
    </recommendedName>
</protein>
<name>A0ABD1GQF6_SALDI</name>
<sequence>MEGETSWAHSLLTLDLILPDDLLERIIAYLPGWLCVSDKLVGHAYDPVLRKWCSIDLSCIEKSNWFVASSCGLVCFMDNDSRSELYVCILQ</sequence>
<gene>
    <name evidence="1" type="ORF">AAHA92_22976</name>
</gene>
<keyword evidence="2" id="KW-1185">Reference proteome</keyword>
<evidence type="ECO:0008006" key="3">
    <source>
        <dbReference type="Google" id="ProtNLM"/>
    </source>
</evidence>
<proteinExistence type="predicted"/>
<evidence type="ECO:0000313" key="2">
    <source>
        <dbReference type="Proteomes" id="UP001567538"/>
    </source>
</evidence>
<comment type="caution">
    <text evidence="1">The sequence shown here is derived from an EMBL/GenBank/DDBJ whole genome shotgun (WGS) entry which is preliminary data.</text>
</comment>
<dbReference type="EMBL" id="JBEAFC010000008">
    <property type="protein sequence ID" value="KAL1546373.1"/>
    <property type="molecule type" value="Genomic_DNA"/>
</dbReference>
<dbReference type="AlphaFoldDB" id="A0ABD1GQF6"/>
<evidence type="ECO:0000313" key="1">
    <source>
        <dbReference type="EMBL" id="KAL1546373.1"/>
    </source>
</evidence>